<sequence length="136" mass="15311">MKKLNSILLVEDDEATNFISQMVIKKLDCANHVKVAWNGTDALDYLKQCANAACQQPELILLDINMPGLNGWEFLDEYSKLKEDEKGKVVVVMLTTSLNPDDKKRAANNPAIAGFRSKPLTPAMMEEILSQYFFSR</sequence>
<name>A0A6N8J589_9BACT</name>
<dbReference type="GO" id="GO:0000160">
    <property type="term" value="P:phosphorelay signal transduction system"/>
    <property type="evidence" value="ECO:0007669"/>
    <property type="project" value="InterPro"/>
</dbReference>
<feature type="modified residue" description="4-aspartylphosphate" evidence="1">
    <location>
        <position position="63"/>
    </location>
</feature>
<dbReference type="EMBL" id="WRXO01000001">
    <property type="protein sequence ID" value="MVT40425.1"/>
    <property type="molecule type" value="Genomic_DNA"/>
</dbReference>
<dbReference type="PROSITE" id="PS50110">
    <property type="entry name" value="RESPONSE_REGULATORY"/>
    <property type="match status" value="1"/>
</dbReference>
<dbReference type="Pfam" id="PF00072">
    <property type="entry name" value="Response_reg"/>
    <property type="match status" value="1"/>
</dbReference>
<dbReference type="InterPro" id="IPR052893">
    <property type="entry name" value="TCS_response_regulator"/>
</dbReference>
<dbReference type="RefSeq" id="WP_157299054.1">
    <property type="nucleotide sequence ID" value="NZ_BAAAZB010000005.1"/>
</dbReference>
<protein>
    <submittedName>
        <fullName evidence="3">Response regulator</fullName>
    </submittedName>
</protein>
<feature type="domain" description="Response regulatory" evidence="2">
    <location>
        <begin position="6"/>
        <end position="133"/>
    </location>
</feature>
<evidence type="ECO:0000313" key="4">
    <source>
        <dbReference type="Proteomes" id="UP000468388"/>
    </source>
</evidence>
<dbReference type="Gene3D" id="3.40.50.2300">
    <property type="match status" value="1"/>
</dbReference>
<dbReference type="OrthoDB" id="1121174at2"/>
<dbReference type="PANTHER" id="PTHR44520:SF2">
    <property type="entry name" value="RESPONSE REGULATOR RCP1"/>
    <property type="match status" value="1"/>
</dbReference>
<evidence type="ECO:0000256" key="1">
    <source>
        <dbReference type="PROSITE-ProRule" id="PRU00169"/>
    </source>
</evidence>
<dbReference type="InterPro" id="IPR001789">
    <property type="entry name" value="Sig_transdc_resp-reg_receiver"/>
</dbReference>
<reference evidence="3 4" key="1">
    <citation type="submission" date="2019-12" db="EMBL/GenBank/DDBJ databases">
        <title>The draft genomic sequence of strain Chitinophaga oryziterrae JCM 16595.</title>
        <authorList>
            <person name="Zhang X."/>
        </authorList>
    </citation>
    <scope>NUCLEOTIDE SEQUENCE [LARGE SCALE GENOMIC DNA]</scope>
    <source>
        <strain evidence="3 4">JCM 16595</strain>
    </source>
</reference>
<dbReference type="SUPFAM" id="SSF52172">
    <property type="entry name" value="CheY-like"/>
    <property type="match status" value="1"/>
</dbReference>
<organism evidence="3 4">
    <name type="scientific">Chitinophaga oryziterrae</name>
    <dbReference type="NCBI Taxonomy" id="1031224"/>
    <lineage>
        <taxon>Bacteria</taxon>
        <taxon>Pseudomonadati</taxon>
        <taxon>Bacteroidota</taxon>
        <taxon>Chitinophagia</taxon>
        <taxon>Chitinophagales</taxon>
        <taxon>Chitinophagaceae</taxon>
        <taxon>Chitinophaga</taxon>
    </lineage>
</organism>
<dbReference type="PANTHER" id="PTHR44520">
    <property type="entry name" value="RESPONSE REGULATOR RCP1-RELATED"/>
    <property type="match status" value="1"/>
</dbReference>
<proteinExistence type="predicted"/>
<keyword evidence="4" id="KW-1185">Reference proteome</keyword>
<accession>A0A6N8J589</accession>
<dbReference type="InterPro" id="IPR011006">
    <property type="entry name" value="CheY-like_superfamily"/>
</dbReference>
<dbReference type="SMART" id="SM00448">
    <property type="entry name" value="REC"/>
    <property type="match status" value="1"/>
</dbReference>
<gene>
    <name evidence="3" type="ORF">GO495_07510</name>
</gene>
<dbReference type="Proteomes" id="UP000468388">
    <property type="component" value="Unassembled WGS sequence"/>
</dbReference>
<dbReference type="AlphaFoldDB" id="A0A6N8J589"/>
<evidence type="ECO:0000259" key="2">
    <source>
        <dbReference type="PROSITE" id="PS50110"/>
    </source>
</evidence>
<keyword evidence="1" id="KW-0597">Phosphoprotein</keyword>
<evidence type="ECO:0000313" key="3">
    <source>
        <dbReference type="EMBL" id="MVT40425.1"/>
    </source>
</evidence>
<comment type="caution">
    <text evidence="3">The sequence shown here is derived from an EMBL/GenBank/DDBJ whole genome shotgun (WGS) entry which is preliminary data.</text>
</comment>